<feature type="region of interest" description="Disordered" evidence="1">
    <location>
        <begin position="435"/>
        <end position="466"/>
    </location>
</feature>
<feature type="compositionally biased region" description="Basic and acidic residues" evidence="1">
    <location>
        <begin position="313"/>
        <end position="334"/>
    </location>
</feature>
<proteinExistence type="predicted"/>
<comment type="caution">
    <text evidence="2">The sequence shown here is derived from an EMBL/GenBank/DDBJ whole genome shotgun (WGS) entry which is preliminary data.</text>
</comment>
<keyword evidence="3" id="KW-1185">Reference proteome</keyword>
<dbReference type="Proteomes" id="UP001182556">
    <property type="component" value="Unassembled WGS sequence"/>
</dbReference>
<feature type="region of interest" description="Disordered" evidence="1">
    <location>
        <begin position="375"/>
        <end position="398"/>
    </location>
</feature>
<protein>
    <submittedName>
        <fullName evidence="2">Uncharacterized protein</fullName>
    </submittedName>
</protein>
<organism evidence="2 3">
    <name type="scientific">Papiliotrema laurentii</name>
    <name type="common">Cryptococcus laurentii</name>
    <dbReference type="NCBI Taxonomy" id="5418"/>
    <lineage>
        <taxon>Eukaryota</taxon>
        <taxon>Fungi</taxon>
        <taxon>Dikarya</taxon>
        <taxon>Basidiomycota</taxon>
        <taxon>Agaricomycotina</taxon>
        <taxon>Tremellomycetes</taxon>
        <taxon>Tremellales</taxon>
        <taxon>Rhynchogastremaceae</taxon>
        <taxon>Papiliotrema</taxon>
    </lineage>
</organism>
<evidence type="ECO:0000313" key="3">
    <source>
        <dbReference type="Proteomes" id="UP001182556"/>
    </source>
</evidence>
<feature type="region of interest" description="Disordered" evidence="1">
    <location>
        <begin position="313"/>
        <end position="338"/>
    </location>
</feature>
<name>A0AAD9CZZ6_PAPLA</name>
<sequence length="488" mass="53963">MQAMSIAGDEEWSLIPNPVFHVLPDTLSHQRRIHDGHYLSATSPFIPLQTRGEPYIPLLQPTWPSVQYPAIQGVCGLDPLSGLQFHRLASGFEMGRNVTAGNIHGSTHMESTGSEKVVSDSGGSSTLQELPVSAGTRLAEEYLCFPLSATNERNAGVDASEVSSPDHDDIEIGGEADDERADAFDLTLDGDSGDGWRRIVESCTRGEVSSGLRDGEHGDGPEGFLSTTLSMPHPSDGANKFVRRPETLSSEATTAVLDLTERYLQDMTRILGTSFAPLRPLREVMGIEEPTHSVLLHLTRHFADLCAHDAHKKVGNDNRTENRSTRNRGVEARESNPAALGRPTFVRYAHGQWKQDELDLLRLLITTSRGVRAERPDTNRIENVADGQSHQPRDKRNRDDRVDWHWVCEEMLRAGTARSRHQVLCKAVEMGLKRVRNERGRSAKRPRPSRKRGGDGGGVGPLGRWPNAFSTKRPGLAWVECMFVVIMV</sequence>
<evidence type="ECO:0000256" key="1">
    <source>
        <dbReference type="SAM" id="MobiDB-lite"/>
    </source>
</evidence>
<dbReference type="AlphaFoldDB" id="A0AAD9CZZ6"/>
<reference evidence="2" key="1">
    <citation type="submission" date="2023-02" db="EMBL/GenBank/DDBJ databases">
        <title>Identification and recombinant expression of a fungal hydrolase from Papiliotrema laurentii that hydrolyzes apple cutin and clears colloidal polyester polyurethane.</title>
        <authorList>
            <consortium name="DOE Joint Genome Institute"/>
            <person name="Roman V.A."/>
            <person name="Bojanowski C."/>
            <person name="Crable B.R."/>
            <person name="Wagner D.N."/>
            <person name="Hung C.S."/>
            <person name="Nadeau L.J."/>
            <person name="Schratz L."/>
            <person name="Haridas S."/>
            <person name="Pangilinan J."/>
            <person name="Lipzen A."/>
            <person name="Na H."/>
            <person name="Yan M."/>
            <person name="Ng V."/>
            <person name="Grigoriev I.V."/>
            <person name="Spatafora J.W."/>
            <person name="Barlow D."/>
            <person name="Biffinger J."/>
            <person name="Kelley-Loughnane N."/>
            <person name="Varaljay V.A."/>
            <person name="Crookes-Goodson W.J."/>
        </authorList>
    </citation>
    <scope>NUCLEOTIDE SEQUENCE</scope>
    <source>
        <strain evidence="2">5307AH</strain>
    </source>
</reference>
<evidence type="ECO:0000313" key="2">
    <source>
        <dbReference type="EMBL" id="KAK1923535.1"/>
    </source>
</evidence>
<feature type="compositionally biased region" description="Basic residues" evidence="1">
    <location>
        <begin position="442"/>
        <end position="451"/>
    </location>
</feature>
<dbReference type="EMBL" id="JAODAN010000006">
    <property type="protein sequence ID" value="KAK1923535.1"/>
    <property type="molecule type" value="Genomic_DNA"/>
</dbReference>
<accession>A0AAD9CZZ6</accession>
<gene>
    <name evidence="2" type="ORF">DB88DRAFT_546658</name>
</gene>